<name>A0AAD7AQK1_9AGAR</name>
<dbReference type="InterPro" id="IPR046522">
    <property type="entry name" value="DUF6699"/>
</dbReference>
<proteinExistence type="predicted"/>
<feature type="domain" description="DUF6699" evidence="2">
    <location>
        <begin position="352"/>
        <end position="487"/>
    </location>
</feature>
<evidence type="ECO:0000256" key="1">
    <source>
        <dbReference type="SAM" id="MobiDB-lite"/>
    </source>
</evidence>
<gene>
    <name evidence="3" type="ORF">DFH08DRAFT_163726</name>
</gene>
<evidence type="ECO:0000259" key="2">
    <source>
        <dbReference type="Pfam" id="PF20415"/>
    </source>
</evidence>
<dbReference type="Proteomes" id="UP001218218">
    <property type="component" value="Unassembled WGS sequence"/>
</dbReference>
<feature type="region of interest" description="Disordered" evidence="1">
    <location>
        <begin position="213"/>
        <end position="287"/>
    </location>
</feature>
<evidence type="ECO:0000313" key="4">
    <source>
        <dbReference type="Proteomes" id="UP001218218"/>
    </source>
</evidence>
<feature type="compositionally biased region" description="Basic residues" evidence="1">
    <location>
        <begin position="254"/>
        <end position="271"/>
    </location>
</feature>
<reference evidence="3" key="1">
    <citation type="submission" date="2023-03" db="EMBL/GenBank/DDBJ databases">
        <title>Massive genome expansion in bonnet fungi (Mycena s.s.) driven by repeated elements and novel gene families across ecological guilds.</title>
        <authorList>
            <consortium name="Lawrence Berkeley National Laboratory"/>
            <person name="Harder C.B."/>
            <person name="Miyauchi S."/>
            <person name="Viragh M."/>
            <person name="Kuo A."/>
            <person name="Thoen E."/>
            <person name="Andreopoulos B."/>
            <person name="Lu D."/>
            <person name="Skrede I."/>
            <person name="Drula E."/>
            <person name="Henrissat B."/>
            <person name="Morin E."/>
            <person name="Kohler A."/>
            <person name="Barry K."/>
            <person name="LaButti K."/>
            <person name="Morin E."/>
            <person name="Salamov A."/>
            <person name="Lipzen A."/>
            <person name="Mereny Z."/>
            <person name="Hegedus B."/>
            <person name="Baldrian P."/>
            <person name="Stursova M."/>
            <person name="Weitz H."/>
            <person name="Taylor A."/>
            <person name="Grigoriev I.V."/>
            <person name="Nagy L.G."/>
            <person name="Martin F."/>
            <person name="Kauserud H."/>
        </authorList>
    </citation>
    <scope>NUCLEOTIDE SEQUENCE</scope>
    <source>
        <strain evidence="3">CBHHK002</strain>
    </source>
</reference>
<keyword evidence="4" id="KW-1185">Reference proteome</keyword>
<sequence length="499" mass="55174">MWDMPPLVDSRGGGMIPPPAGAVMGGQPELHSAFPGYQPQPQQAQWPHAQGTPWAGAGGAWPAATPGPSWANTPAPAPSWANTPAQPSPWQQQHQQFQQQQTPGWVQAAMPRPGWGPAPQGAPPWAGHPGPSMPPEQWSRQPPPHSGGHADGFSAMAAPLESASAQPIGPSFFNGGGGGMPMHGMHGGGMEQQWEREEEEEMREAWADFAERQEAEGHNQWAHRGPEQGHGPRPAWAQDPNAGWGHEGAALMRTHSHGQHKSPGKKKKKRTTSFSGGQGGWGTPAAFDEHHLSQRPEDWRDGYSPRGISGADISFSSLFRVGKKSDSKEWAGDSRKRTLDRILAYNASRPNISYDLRRPPHETPFMGRFQPKTQTEFMKLAVTPPAVRMRLVHPRLPWYVDVVAGYHATGVTLYDVIRALFEELDRPIAGHDFWNEELGKRDRESLTRAFKERCAKQGEYMREEMLKGVKRVDFLGVNCVFVGLVRRNGMWEIKTDNDH</sequence>
<comment type="caution">
    <text evidence="3">The sequence shown here is derived from an EMBL/GenBank/DDBJ whole genome shotgun (WGS) entry which is preliminary data.</text>
</comment>
<evidence type="ECO:0000313" key="3">
    <source>
        <dbReference type="EMBL" id="KAJ7366135.1"/>
    </source>
</evidence>
<organism evidence="3 4">
    <name type="scientific">Mycena albidolilacea</name>
    <dbReference type="NCBI Taxonomy" id="1033008"/>
    <lineage>
        <taxon>Eukaryota</taxon>
        <taxon>Fungi</taxon>
        <taxon>Dikarya</taxon>
        <taxon>Basidiomycota</taxon>
        <taxon>Agaricomycotina</taxon>
        <taxon>Agaricomycetes</taxon>
        <taxon>Agaricomycetidae</taxon>
        <taxon>Agaricales</taxon>
        <taxon>Marasmiineae</taxon>
        <taxon>Mycenaceae</taxon>
        <taxon>Mycena</taxon>
    </lineage>
</organism>
<accession>A0AAD7AQK1</accession>
<feature type="compositionally biased region" description="Low complexity" evidence="1">
    <location>
        <begin position="39"/>
        <end position="68"/>
    </location>
</feature>
<protein>
    <recommendedName>
        <fullName evidence="2">DUF6699 domain-containing protein</fullName>
    </recommendedName>
</protein>
<dbReference type="EMBL" id="JARIHO010000002">
    <property type="protein sequence ID" value="KAJ7366135.1"/>
    <property type="molecule type" value="Genomic_DNA"/>
</dbReference>
<dbReference type="AlphaFoldDB" id="A0AAD7AQK1"/>
<feature type="region of interest" description="Disordered" evidence="1">
    <location>
        <begin position="30"/>
        <end position="152"/>
    </location>
</feature>
<dbReference type="Pfam" id="PF20415">
    <property type="entry name" value="DUF6699"/>
    <property type="match status" value="1"/>
</dbReference>
<feature type="compositionally biased region" description="Low complexity" evidence="1">
    <location>
        <begin position="91"/>
        <end position="101"/>
    </location>
</feature>
<feature type="compositionally biased region" description="Polar residues" evidence="1">
    <location>
        <begin position="80"/>
        <end position="90"/>
    </location>
</feature>